<dbReference type="EMBL" id="CM000785">
    <property type="protein sequence ID" value="AQL06112.1"/>
    <property type="molecule type" value="Genomic_DNA"/>
</dbReference>
<dbReference type="AlphaFoldDB" id="A0A1D6P8H5"/>
<organism evidence="1">
    <name type="scientific">Zea mays</name>
    <name type="common">Maize</name>
    <dbReference type="NCBI Taxonomy" id="4577"/>
    <lineage>
        <taxon>Eukaryota</taxon>
        <taxon>Viridiplantae</taxon>
        <taxon>Streptophyta</taxon>
        <taxon>Embryophyta</taxon>
        <taxon>Tracheophyta</taxon>
        <taxon>Spermatophyta</taxon>
        <taxon>Magnoliopsida</taxon>
        <taxon>Liliopsida</taxon>
        <taxon>Poales</taxon>
        <taxon>Poaceae</taxon>
        <taxon>PACMAD clade</taxon>
        <taxon>Panicoideae</taxon>
        <taxon>Andropogonodae</taxon>
        <taxon>Andropogoneae</taxon>
        <taxon>Tripsacinae</taxon>
        <taxon>Zea</taxon>
    </lineage>
</organism>
<name>A0A1D6P8H5_MAIZE</name>
<reference evidence="1" key="1">
    <citation type="submission" date="2015-12" db="EMBL/GenBank/DDBJ databases">
        <title>Update maize B73 reference genome by single molecule sequencing technologies.</title>
        <authorList>
            <consortium name="Maize Genome Sequencing Project"/>
            <person name="Ware D."/>
        </authorList>
    </citation>
    <scope>NUCLEOTIDE SEQUENCE</scope>
    <source>
        <tissue evidence="1">Seedling</tissue>
    </source>
</reference>
<gene>
    <name evidence="1" type="ORF">ZEAMMB73_Zm00001d047301</name>
</gene>
<accession>A0A1D6P8H5</accession>
<evidence type="ECO:0000313" key="1">
    <source>
        <dbReference type="EMBL" id="AQL06112.1"/>
    </source>
</evidence>
<proteinExistence type="predicted"/>
<protein>
    <submittedName>
        <fullName evidence="1">Uncharacterized protein</fullName>
    </submittedName>
</protein>
<sequence>MLAGGSSYLATLGHWSFSNHSLNSQEAPSRRSLSPILLPRRWILLPSSSSRSHTGPTIACGNSKQCTEDNRAKAKLQKRKGGHLTVERWSKVPISVA</sequence>